<evidence type="ECO:0000313" key="4">
    <source>
        <dbReference type="Proteomes" id="UP000002051"/>
    </source>
</evidence>
<evidence type="ECO:0000313" key="2">
    <source>
        <dbReference type="EMBL" id="KEH42793.1"/>
    </source>
</evidence>
<evidence type="ECO:0000256" key="1">
    <source>
        <dbReference type="SAM" id="SignalP"/>
    </source>
</evidence>
<keyword evidence="4" id="KW-1185">Reference proteome</keyword>
<organism evidence="2 4">
    <name type="scientific">Medicago truncatula</name>
    <name type="common">Barrel medic</name>
    <name type="synonym">Medicago tribuloides</name>
    <dbReference type="NCBI Taxonomy" id="3880"/>
    <lineage>
        <taxon>Eukaryota</taxon>
        <taxon>Viridiplantae</taxon>
        <taxon>Streptophyta</taxon>
        <taxon>Embryophyta</taxon>
        <taxon>Tracheophyta</taxon>
        <taxon>Spermatophyta</taxon>
        <taxon>Magnoliopsida</taxon>
        <taxon>eudicotyledons</taxon>
        <taxon>Gunneridae</taxon>
        <taxon>Pentapetalae</taxon>
        <taxon>rosids</taxon>
        <taxon>fabids</taxon>
        <taxon>Fabales</taxon>
        <taxon>Fabaceae</taxon>
        <taxon>Papilionoideae</taxon>
        <taxon>50 kb inversion clade</taxon>
        <taxon>NPAAA clade</taxon>
        <taxon>Hologalegina</taxon>
        <taxon>IRL clade</taxon>
        <taxon>Trifolieae</taxon>
        <taxon>Medicago</taxon>
    </lineage>
</organism>
<feature type="signal peptide" evidence="1">
    <location>
        <begin position="1"/>
        <end position="22"/>
    </location>
</feature>
<evidence type="ECO:0000313" key="3">
    <source>
        <dbReference type="EnsemblPlants" id="KEH42793"/>
    </source>
</evidence>
<name>A0A072VMY7_MEDTR</name>
<dbReference type="EnsemblPlants" id="KEH42793">
    <property type="protein sequence ID" value="KEH42793"/>
    <property type="gene ID" value="MTR_1g076340"/>
</dbReference>
<gene>
    <name evidence="2" type="ordered locus">MTR_1g076340</name>
</gene>
<dbReference type="Proteomes" id="UP000002051">
    <property type="component" value="Unassembled WGS sequence"/>
</dbReference>
<dbReference type="EMBL" id="CM001217">
    <property type="protein sequence ID" value="KEH42793.1"/>
    <property type="molecule type" value="Genomic_DNA"/>
</dbReference>
<reference evidence="2 4" key="2">
    <citation type="journal article" date="2014" name="BMC Genomics">
        <title>An improved genome release (version Mt4.0) for the model legume Medicago truncatula.</title>
        <authorList>
            <person name="Tang H."/>
            <person name="Krishnakumar V."/>
            <person name="Bidwell S."/>
            <person name="Rosen B."/>
            <person name="Chan A."/>
            <person name="Zhou S."/>
            <person name="Gentzbittel L."/>
            <person name="Childs K.L."/>
            <person name="Yandell M."/>
            <person name="Gundlach H."/>
            <person name="Mayer K.F."/>
            <person name="Schwartz D.C."/>
            <person name="Town C.D."/>
        </authorList>
    </citation>
    <scope>GENOME REANNOTATION</scope>
    <source>
        <strain evidence="2">A17</strain>
        <strain evidence="3 4">cv. Jemalong A17</strain>
    </source>
</reference>
<dbReference type="HOGENOM" id="CLU_2964276_0_0_1"/>
<dbReference type="AlphaFoldDB" id="A0A072VMY7"/>
<evidence type="ECO:0008006" key="5">
    <source>
        <dbReference type="Google" id="ProtNLM"/>
    </source>
</evidence>
<keyword evidence="1" id="KW-0732">Signal</keyword>
<accession>A0A072VMY7</accession>
<reference evidence="2 4" key="1">
    <citation type="journal article" date="2011" name="Nature">
        <title>The Medicago genome provides insight into the evolution of rhizobial symbioses.</title>
        <authorList>
            <person name="Young N.D."/>
            <person name="Debelle F."/>
            <person name="Oldroyd G.E."/>
            <person name="Geurts R."/>
            <person name="Cannon S.B."/>
            <person name="Udvardi M.K."/>
            <person name="Benedito V.A."/>
            <person name="Mayer K.F."/>
            <person name="Gouzy J."/>
            <person name="Schoof H."/>
            <person name="Van de Peer Y."/>
            <person name="Proost S."/>
            <person name="Cook D.R."/>
            <person name="Meyers B.C."/>
            <person name="Spannagl M."/>
            <person name="Cheung F."/>
            <person name="De Mita S."/>
            <person name="Krishnakumar V."/>
            <person name="Gundlach H."/>
            <person name="Zhou S."/>
            <person name="Mudge J."/>
            <person name="Bharti A.K."/>
            <person name="Murray J.D."/>
            <person name="Naoumkina M.A."/>
            <person name="Rosen B."/>
            <person name="Silverstein K.A."/>
            <person name="Tang H."/>
            <person name="Rombauts S."/>
            <person name="Zhao P.X."/>
            <person name="Zhou P."/>
            <person name="Barbe V."/>
            <person name="Bardou P."/>
            <person name="Bechner M."/>
            <person name="Bellec A."/>
            <person name="Berger A."/>
            <person name="Berges H."/>
            <person name="Bidwell S."/>
            <person name="Bisseling T."/>
            <person name="Choisne N."/>
            <person name="Couloux A."/>
            <person name="Denny R."/>
            <person name="Deshpande S."/>
            <person name="Dai X."/>
            <person name="Doyle J.J."/>
            <person name="Dudez A.M."/>
            <person name="Farmer A.D."/>
            <person name="Fouteau S."/>
            <person name="Franken C."/>
            <person name="Gibelin C."/>
            <person name="Gish J."/>
            <person name="Goldstein S."/>
            <person name="Gonzalez A.J."/>
            <person name="Green P.J."/>
            <person name="Hallab A."/>
            <person name="Hartog M."/>
            <person name="Hua A."/>
            <person name="Humphray S.J."/>
            <person name="Jeong D.H."/>
            <person name="Jing Y."/>
            <person name="Jocker A."/>
            <person name="Kenton S.M."/>
            <person name="Kim D.J."/>
            <person name="Klee K."/>
            <person name="Lai H."/>
            <person name="Lang C."/>
            <person name="Lin S."/>
            <person name="Macmil S.L."/>
            <person name="Magdelenat G."/>
            <person name="Matthews L."/>
            <person name="McCorrison J."/>
            <person name="Monaghan E.L."/>
            <person name="Mun J.H."/>
            <person name="Najar F.Z."/>
            <person name="Nicholson C."/>
            <person name="Noirot C."/>
            <person name="O'Bleness M."/>
            <person name="Paule C.R."/>
            <person name="Poulain J."/>
            <person name="Prion F."/>
            <person name="Qin B."/>
            <person name="Qu C."/>
            <person name="Retzel E.F."/>
            <person name="Riddle C."/>
            <person name="Sallet E."/>
            <person name="Samain S."/>
            <person name="Samson N."/>
            <person name="Sanders I."/>
            <person name="Saurat O."/>
            <person name="Scarpelli C."/>
            <person name="Schiex T."/>
            <person name="Segurens B."/>
            <person name="Severin A.J."/>
            <person name="Sherrier D.J."/>
            <person name="Shi R."/>
            <person name="Sims S."/>
            <person name="Singer S.R."/>
            <person name="Sinharoy S."/>
            <person name="Sterck L."/>
            <person name="Viollet A."/>
            <person name="Wang B.B."/>
            <person name="Wang K."/>
            <person name="Wang M."/>
            <person name="Wang X."/>
            <person name="Warfsmann J."/>
            <person name="Weissenbach J."/>
            <person name="White D.D."/>
            <person name="White J.D."/>
            <person name="Wiley G.B."/>
            <person name="Wincker P."/>
            <person name="Xing Y."/>
            <person name="Yang L."/>
            <person name="Yao Z."/>
            <person name="Ying F."/>
            <person name="Zhai J."/>
            <person name="Zhou L."/>
            <person name="Zuber A."/>
            <person name="Denarie J."/>
            <person name="Dixon R.A."/>
            <person name="May G.D."/>
            <person name="Schwartz D.C."/>
            <person name="Rogers J."/>
            <person name="Quetier F."/>
            <person name="Town C.D."/>
            <person name="Roe B.A."/>
        </authorList>
    </citation>
    <scope>NUCLEOTIDE SEQUENCE [LARGE SCALE GENOMIC DNA]</scope>
    <source>
        <strain evidence="2">A17</strain>
        <strain evidence="3 4">cv. Jemalong A17</strain>
    </source>
</reference>
<protein>
    <recommendedName>
        <fullName evidence="5">Transmembrane protein</fullName>
    </recommendedName>
</protein>
<feature type="chain" id="PRO_5014500915" description="Transmembrane protein" evidence="1">
    <location>
        <begin position="23"/>
        <end position="59"/>
    </location>
</feature>
<sequence>MVLKMALLFIVIVGVMVGNTRGIETAQGIKDEMKYPYSTPIDFEHQSHDHQIHSYNFKV</sequence>
<proteinExistence type="predicted"/>
<reference evidence="3" key="3">
    <citation type="submission" date="2015-04" db="UniProtKB">
        <authorList>
            <consortium name="EnsemblPlants"/>
        </authorList>
    </citation>
    <scope>IDENTIFICATION</scope>
    <source>
        <strain evidence="3">cv. Jemalong A17</strain>
    </source>
</reference>